<evidence type="ECO:0000313" key="2">
    <source>
        <dbReference type="Proteomes" id="UP000010473"/>
    </source>
</evidence>
<dbReference type="OrthoDB" id="565403at2"/>
<reference evidence="2" key="1">
    <citation type="journal article" date="2013" name="Proc. Natl. Acad. Sci. U.S.A.">
        <title>Improving the coverage of the cyanobacterial phylum using diversity-driven genome sequencing.</title>
        <authorList>
            <person name="Shih P.M."/>
            <person name="Wu D."/>
            <person name="Latifi A."/>
            <person name="Axen S.D."/>
            <person name="Fewer D.P."/>
            <person name="Talla E."/>
            <person name="Calteau A."/>
            <person name="Cai F."/>
            <person name="Tandeau de Marsac N."/>
            <person name="Rippka R."/>
            <person name="Herdman M."/>
            <person name="Sivonen K."/>
            <person name="Coursin T."/>
            <person name="Laurent T."/>
            <person name="Goodwin L."/>
            <person name="Nolan M."/>
            <person name="Davenport K.W."/>
            <person name="Han C.S."/>
            <person name="Rubin E.M."/>
            <person name="Eisen J.A."/>
            <person name="Woyke T."/>
            <person name="Gugger M."/>
            <person name="Kerfeld C.A."/>
        </authorList>
    </citation>
    <scope>NUCLEOTIDE SEQUENCE [LARGE SCALE GENOMIC DNA]</scope>
    <source>
        <strain evidence="2">ATCC 29371 / PCC 7437</strain>
    </source>
</reference>
<sequence length="352" mass="41577">MTATKKLYIHVGHQKCGSTTIQYWLKKHEKNLETMGIKYLKAGRGELGNSYVHHELALEVLTNNFKNGKNNVFDNLKQEINNSDAEHFIISAENFIQITEKKQLLQLRDCLPDNLELNLVFIYRNQYQWLSSQWAQLAKNGTTFDSFDTWFEKFSQSLRALKYNEICDFWDQYFQPSYLRVLSFEDLVYSSSGLLSNFFDLIGIEYIPSDLFQESKNYNISPSYKTILLCQQIFSYIKETEELSWLFQQEENIRIREIISKYLQEFAQNRGFNQEKIDFMSLEQKKLVFDYYYGSNLELIDRFASRDKFKLFLKAPTDSKNYMDLKNIITDLSPSLLNEAMAFVMVKLAESK</sequence>
<accession>K9XX63</accession>
<dbReference type="SUPFAM" id="SSF52540">
    <property type="entry name" value="P-loop containing nucleoside triphosphate hydrolases"/>
    <property type="match status" value="1"/>
</dbReference>
<keyword evidence="2" id="KW-1185">Reference proteome</keyword>
<dbReference type="InterPro" id="IPR027417">
    <property type="entry name" value="P-loop_NTPase"/>
</dbReference>
<dbReference type="RefSeq" id="WP_015193930.1">
    <property type="nucleotide sequence ID" value="NC_019748.1"/>
</dbReference>
<dbReference type="EMBL" id="CP003653">
    <property type="protein sequence ID" value="AFZ36262.1"/>
    <property type="molecule type" value="Genomic_DNA"/>
</dbReference>
<evidence type="ECO:0000313" key="1">
    <source>
        <dbReference type="EMBL" id="AFZ36262.1"/>
    </source>
</evidence>
<dbReference type="STRING" id="111780.Sta7437_2737"/>
<evidence type="ECO:0008006" key="3">
    <source>
        <dbReference type="Google" id="ProtNLM"/>
    </source>
</evidence>
<gene>
    <name evidence="1" type="ordered locus">Sta7437_2737</name>
</gene>
<dbReference type="Gene3D" id="3.40.50.300">
    <property type="entry name" value="P-loop containing nucleotide triphosphate hydrolases"/>
    <property type="match status" value="1"/>
</dbReference>
<dbReference type="KEGG" id="scs:Sta7437_2737"/>
<dbReference type="eggNOG" id="COG1874">
    <property type="taxonomic scope" value="Bacteria"/>
</dbReference>
<organism evidence="1 2">
    <name type="scientific">Stanieria cyanosphaera (strain ATCC 29371 / PCC 7437)</name>
    <dbReference type="NCBI Taxonomy" id="111780"/>
    <lineage>
        <taxon>Bacteria</taxon>
        <taxon>Bacillati</taxon>
        <taxon>Cyanobacteriota</taxon>
        <taxon>Cyanophyceae</taxon>
        <taxon>Pleurocapsales</taxon>
        <taxon>Dermocarpellaceae</taxon>
        <taxon>Stanieria</taxon>
    </lineage>
</organism>
<name>K9XX63_STAC7</name>
<dbReference type="AlphaFoldDB" id="K9XX63"/>
<proteinExistence type="predicted"/>
<protein>
    <recommendedName>
        <fullName evidence="3">Sulfotransferase domain-containing protein</fullName>
    </recommendedName>
</protein>
<dbReference type="Proteomes" id="UP000010473">
    <property type="component" value="Chromosome"/>
</dbReference>
<dbReference type="HOGENOM" id="CLU_787348_0_0_3"/>